<evidence type="ECO:0000313" key="1">
    <source>
        <dbReference type="EMBL" id="RUS67171.1"/>
    </source>
</evidence>
<evidence type="ECO:0000313" key="2">
    <source>
        <dbReference type="Proteomes" id="UP000286947"/>
    </source>
</evidence>
<proteinExistence type="predicted"/>
<organism evidence="1 2">
    <name type="scientific">Saezia sanguinis</name>
    <dbReference type="NCBI Taxonomy" id="1965230"/>
    <lineage>
        <taxon>Bacteria</taxon>
        <taxon>Pseudomonadati</taxon>
        <taxon>Pseudomonadota</taxon>
        <taxon>Betaproteobacteria</taxon>
        <taxon>Burkholderiales</taxon>
        <taxon>Saeziaceae</taxon>
        <taxon>Saezia</taxon>
    </lineage>
</organism>
<gene>
    <name evidence="1" type="ORF">CUZ56_01111</name>
</gene>
<reference evidence="1 2" key="1">
    <citation type="submission" date="2018-01" db="EMBL/GenBank/DDBJ databases">
        <title>Saezia sanguinis gen. nov., sp. nov., in the order Burkholderiales isolated from human blood.</title>
        <authorList>
            <person name="Medina-Pascual M.J."/>
            <person name="Valdezate S."/>
            <person name="Monzon S."/>
            <person name="Cuesta I."/>
            <person name="Carrasco G."/>
            <person name="Villalon P."/>
            <person name="Saez-Nieto J.A."/>
        </authorList>
    </citation>
    <scope>NUCLEOTIDE SEQUENCE [LARGE SCALE GENOMIC DNA]</scope>
    <source>
        <strain evidence="1 2">CNM695-12</strain>
    </source>
</reference>
<dbReference type="Proteomes" id="UP000286947">
    <property type="component" value="Unassembled WGS sequence"/>
</dbReference>
<keyword evidence="2" id="KW-1185">Reference proteome</keyword>
<dbReference type="AlphaFoldDB" id="A0A433SEJ3"/>
<comment type="caution">
    <text evidence="1">The sequence shown here is derived from an EMBL/GenBank/DDBJ whole genome shotgun (WGS) entry which is preliminary data.</text>
</comment>
<protein>
    <submittedName>
        <fullName evidence="1">Uncharacterized protein</fullName>
    </submittedName>
</protein>
<sequence length="72" mass="8102">MKLDQELQDYLDKNNLTVDVIGFRPAVFDREGNVICMGGTVHTAVRKAIWLSSICPHYYACERKGPASESRS</sequence>
<accession>A0A433SEJ3</accession>
<name>A0A433SEJ3_9BURK</name>
<dbReference type="EMBL" id="PQSP01000002">
    <property type="protein sequence ID" value="RUS67171.1"/>
    <property type="molecule type" value="Genomic_DNA"/>
</dbReference>